<dbReference type="RefSeq" id="WP_187020228.1">
    <property type="nucleotide sequence ID" value="NZ_JACOPB010000002.1"/>
</dbReference>
<keyword evidence="5" id="KW-1185">Reference proteome</keyword>
<evidence type="ECO:0000259" key="3">
    <source>
        <dbReference type="Pfam" id="PF22725"/>
    </source>
</evidence>
<feature type="domain" description="Gfo/Idh/MocA-like oxidoreductase N-terminal" evidence="2">
    <location>
        <begin position="5"/>
        <end position="119"/>
    </location>
</feature>
<dbReference type="Proteomes" id="UP000634672">
    <property type="component" value="Unassembled WGS sequence"/>
</dbReference>
<reference evidence="4 5" key="1">
    <citation type="submission" date="2020-08" db="EMBL/GenBank/DDBJ databases">
        <title>Genome public.</title>
        <authorList>
            <person name="Liu C."/>
            <person name="Sun Q."/>
        </authorList>
    </citation>
    <scope>NUCLEOTIDE SEQUENCE [LARGE SCALE GENOMIC DNA]</scope>
    <source>
        <strain evidence="4 5">NSJ-66</strain>
    </source>
</reference>
<dbReference type="PANTHER" id="PTHR43818:SF11">
    <property type="entry name" value="BCDNA.GH03377"/>
    <property type="match status" value="1"/>
</dbReference>
<dbReference type="PANTHER" id="PTHR43818">
    <property type="entry name" value="BCDNA.GH03377"/>
    <property type="match status" value="1"/>
</dbReference>
<evidence type="ECO:0000256" key="1">
    <source>
        <dbReference type="ARBA" id="ARBA00023002"/>
    </source>
</evidence>
<comment type="caution">
    <text evidence="4">The sequence shown here is derived from an EMBL/GenBank/DDBJ whole genome shotgun (WGS) entry which is preliminary data.</text>
</comment>
<name>A0ABR7H3H3_9FIRM</name>
<evidence type="ECO:0000313" key="4">
    <source>
        <dbReference type="EMBL" id="MBC5707658.1"/>
    </source>
</evidence>
<dbReference type="InterPro" id="IPR050463">
    <property type="entry name" value="Gfo/Idh/MocA_oxidrdct_glycsds"/>
</dbReference>
<protein>
    <submittedName>
        <fullName evidence="4">Gfo/Idh/MocA family oxidoreductase</fullName>
    </submittedName>
</protein>
<dbReference type="EMBL" id="JACOPB010000002">
    <property type="protein sequence ID" value="MBC5707658.1"/>
    <property type="molecule type" value="Genomic_DNA"/>
</dbReference>
<dbReference type="SUPFAM" id="SSF51735">
    <property type="entry name" value="NAD(P)-binding Rossmann-fold domains"/>
    <property type="match status" value="1"/>
</dbReference>
<feature type="domain" description="GFO/IDH/MocA-like oxidoreductase" evidence="3">
    <location>
        <begin position="132"/>
        <end position="265"/>
    </location>
</feature>
<organism evidence="4 5">
    <name type="scientific">Hungatella hominis</name>
    <dbReference type="NCBI Taxonomy" id="2763050"/>
    <lineage>
        <taxon>Bacteria</taxon>
        <taxon>Bacillati</taxon>
        <taxon>Bacillota</taxon>
        <taxon>Clostridia</taxon>
        <taxon>Lachnospirales</taxon>
        <taxon>Lachnospiraceae</taxon>
        <taxon>Hungatella</taxon>
    </lineage>
</organism>
<keyword evidence="1" id="KW-0560">Oxidoreductase</keyword>
<dbReference type="SUPFAM" id="SSF55347">
    <property type="entry name" value="Glyceraldehyde-3-phosphate dehydrogenase-like, C-terminal domain"/>
    <property type="match status" value="1"/>
</dbReference>
<evidence type="ECO:0000259" key="2">
    <source>
        <dbReference type="Pfam" id="PF01408"/>
    </source>
</evidence>
<dbReference type="InterPro" id="IPR055170">
    <property type="entry name" value="GFO_IDH_MocA-like_dom"/>
</dbReference>
<dbReference type="Pfam" id="PF22725">
    <property type="entry name" value="GFO_IDH_MocA_C3"/>
    <property type="match status" value="1"/>
</dbReference>
<dbReference type="InterPro" id="IPR036291">
    <property type="entry name" value="NAD(P)-bd_dom_sf"/>
</dbReference>
<gene>
    <name evidence="4" type="ORF">H8S75_06780</name>
</gene>
<evidence type="ECO:0000313" key="5">
    <source>
        <dbReference type="Proteomes" id="UP000634672"/>
    </source>
</evidence>
<accession>A0ABR7H3H3</accession>
<dbReference type="Gene3D" id="3.30.360.10">
    <property type="entry name" value="Dihydrodipicolinate Reductase, domain 2"/>
    <property type="match status" value="1"/>
</dbReference>
<proteinExistence type="predicted"/>
<dbReference type="Pfam" id="PF01408">
    <property type="entry name" value="GFO_IDH_MocA"/>
    <property type="match status" value="1"/>
</dbReference>
<dbReference type="Gene3D" id="3.40.50.720">
    <property type="entry name" value="NAD(P)-binding Rossmann-like Domain"/>
    <property type="match status" value="1"/>
</dbReference>
<sequence>MDRVKTGILGCGVISSTYIKNIQELYQPLEIVACADVDTGKAEARAREFGIETWSDPDRLLENKDVSMIINLTPPKFHYELNRRILMAGKNLFCEKPFAFTWEQARELTKLAEERGVRIGGAPDTFLGLGLQRTRLLLERGAIGRPLYLNAAMMSCGVETWHPAPAQFYQEGAGPLYDMGPYYITAVVALFGPIAEIRAMAATGFEKRKIYSQPLAGEELTVETPTYYTALLKLTGGLIANLTISFDIWKSTLPMFEIYGTEGTLSAPDPNMSSGMPEVTRKETVLTDRTAAAEPLNRSFPDEEELRRLYPETAEYIRGGGALDLAMAINENRPARAGMDLVCHVLEAINGIMEAAKSGGCYYMKTTCGRPEPLMEGDSAGEVRQNRKRE</sequence>
<dbReference type="InterPro" id="IPR000683">
    <property type="entry name" value="Gfo/Idh/MocA-like_OxRdtase_N"/>
</dbReference>